<proteinExistence type="predicted"/>
<dbReference type="Pfam" id="PF18029">
    <property type="entry name" value="Glyoxalase_6"/>
    <property type="match status" value="1"/>
</dbReference>
<organism evidence="2">
    <name type="scientific">Kitasatospora camelliae</name>
    <dbReference type="NCBI Taxonomy" id="3156397"/>
    <lineage>
        <taxon>Bacteria</taxon>
        <taxon>Bacillati</taxon>
        <taxon>Actinomycetota</taxon>
        <taxon>Actinomycetes</taxon>
        <taxon>Kitasatosporales</taxon>
        <taxon>Streptomycetaceae</taxon>
        <taxon>Kitasatospora</taxon>
    </lineage>
</organism>
<dbReference type="PROSITE" id="PS51819">
    <property type="entry name" value="VOC"/>
    <property type="match status" value="2"/>
</dbReference>
<protein>
    <submittedName>
        <fullName evidence="2">VOC family protein</fullName>
    </submittedName>
</protein>
<dbReference type="RefSeq" id="WP_354644554.1">
    <property type="nucleotide sequence ID" value="NZ_CP159872.1"/>
</dbReference>
<dbReference type="SUPFAM" id="SSF54593">
    <property type="entry name" value="Glyoxalase/Bleomycin resistance protein/Dihydroxybiphenyl dioxygenase"/>
    <property type="match status" value="2"/>
</dbReference>
<dbReference type="Pfam" id="PF00903">
    <property type="entry name" value="Glyoxalase"/>
    <property type="match status" value="1"/>
</dbReference>
<dbReference type="InterPro" id="IPR029068">
    <property type="entry name" value="Glyas_Bleomycin-R_OHBP_Dase"/>
</dbReference>
<dbReference type="InterPro" id="IPR037523">
    <property type="entry name" value="VOC_core"/>
</dbReference>
<feature type="domain" description="VOC" evidence="1">
    <location>
        <begin position="146"/>
        <end position="261"/>
    </location>
</feature>
<sequence length="268" mass="27823">MPEKNSPYQAGTPCWIDLMVPDQQAALDFYRDLFGWQGEVGPPETGGYAVCALKGRPVAGIMAAMNPDGSIPDPMPPAVWTTYLATDSVDDALTKAGDAGGKAVIPAVDVMDLGRMAVVTDPQGAVFGLWEARSFPGAGIVNEPGALIWNELSTTDPQAAGRFYAAALPMTATPSTMEGAEGYTEFQVQGRTVGGMMTLEKAPPGTPPHWMAYFAVDDVDSTVDAAVRSGANVLAPPFDMVAGRMAVLADPQGAVFSVIAGQAGAQPA</sequence>
<dbReference type="InterPro" id="IPR041581">
    <property type="entry name" value="Glyoxalase_6"/>
</dbReference>
<evidence type="ECO:0000313" key="2">
    <source>
        <dbReference type="EMBL" id="XCM83618.1"/>
    </source>
</evidence>
<dbReference type="CDD" id="cd07247">
    <property type="entry name" value="SgaA_N_like"/>
    <property type="match status" value="2"/>
</dbReference>
<reference evidence="2" key="1">
    <citation type="submission" date="2024-06" db="EMBL/GenBank/DDBJ databases">
        <title>The genome sequences of Kitasatospora sp. strain HUAS MG31.</title>
        <authorList>
            <person name="Mo P."/>
        </authorList>
    </citation>
    <scope>NUCLEOTIDE SEQUENCE</scope>
    <source>
        <strain evidence="2">HUAS MG31</strain>
    </source>
</reference>
<dbReference type="EMBL" id="CP159872">
    <property type="protein sequence ID" value="XCM83618.1"/>
    <property type="molecule type" value="Genomic_DNA"/>
</dbReference>
<dbReference type="AlphaFoldDB" id="A0AAU8K4H8"/>
<dbReference type="Gene3D" id="3.10.180.10">
    <property type="entry name" value="2,3-Dihydroxybiphenyl 1,2-Dioxygenase, domain 1"/>
    <property type="match status" value="2"/>
</dbReference>
<evidence type="ECO:0000259" key="1">
    <source>
        <dbReference type="PROSITE" id="PS51819"/>
    </source>
</evidence>
<accession>A0AAU8K4H8</accession>
<dbReference type="InterPro" id="IPR052164">
    <property type="entry name" value="Anthracycline_SecMetBiosynth"/>
</dbReference>
<dbReference type="PANTHER" id="PTHR33993">
    <property type="entry name" value="GLYOXALASE-RELATED"/>
    <property type="match status" value="1"/>
</dbReference>
<dbReference type="PANTHER" id="PTHR33993:SF14">
    <property type="entry name" value="GB|AAF24581.1"/>
    <property type="match status" value="1"/>
</dbReference>
<dbReference type="InterPro" id="IPR004360">
    <property type="entry name" value="Glyas_Fos-R_dOase_dom"/>
</dbReference>
<dbReference type="KEGG" id="kcm:ABWK59_34175"/>
<feature type="domain" description="VOC" evidence="1">
    <location>
        <begin position="12"/>
        <end position="132"/>
    </location>
</feature>
<gene>
    <name evidence="2" type="ORF">ABWK59_34175</name>
</gene>
<name>A0AAU8K4H8_9ACTN</name>